<evidence type="ECO:0000256" key="7">
    <source>
        <dbReference type="SAM" id="Phobius"/>
    </source>
</evidence>
<dbReference type="PANTHER" id="PTHR33362">
    <property type="entry name" value="SIALIC ACID TRAP TRANSPORTER PERMEASE PROTEIN SIAT-RELATED"/>
    <property type="match status" value="1"/>
</dbReference>
<evidence type="ECO:0000313" key="10">
    <source>
        <dbReference type="Proteomes" id="UP001501690"/>
    </source>
</evidence>
<keyword evidence="5 7" id="KW-1133">Transmembrane helix</keyword>
<dbReference type="PIRSF" id="PIRSF006066">
    <property type="entry name" value="HI0050"/>
    <property type="match status" value="1"/>
</dbReference>
<evidence type="ECO:0000256" key="1">
    <source>
        <dbReference type="ARBA" id="ARBA00004429"/>
    </source>
</evidence>
<comment type="caution">
    <text evidence="9">The sequence shown here is derived from an EMBL/GenBank/DDBJ whole genome shotgun (WGS) entry which is preliminary data.</text>
</comment>
<dbReference type="Proteomes" id="UP001501690">
    <property type="component" value="Unassembled WGS sequence"/>
</dbReference>
<dbReference type="RefSeq" id="WP_344073143.1">
    <property type="nucleotide sequence ID" value="NZ_BAAAPL010000002.1"/>
</dbReference>
<evidence type="ECO:0000256" key="6">
    <source>
        <dbReference type="ARBA" id="ARBA00023136"/>
    </source>
</evidence>
<feature type="domain" description="TRAP C4-dicarboxylate transport system permease DctM subunit" evidence="8">
    <location>
        <begin position="7"/>
        <end position="414"/>
    </location>
</feature>
<name>A0ABN2IJH0_9MICO</name>
<keyword evidence="4 7" id="KW-0812">Transmembrane</keyword>
<feature type="transmembrane region" description="Helical" evidence="7">
    <location>
        <begin position="213"/>
        <end position="235"/>
    </location>
</feature>
<keyword evidence="2" id="KW-1003">Cell membrane</keyword>
<dbReference type="PANTHER" id="PTHR33362:SF2">
    <property type="entry name" value="TRAP TRANSPORTER LARGE PERMEASE PROTEIN"/>
    <property type="match status" value="1"/>
</dbReference>
<accession>A0ABN2IJH0</accession>
<keyword evidence="6 7" id="KW-0472">Membrane</keyword>
<feature type="transmembrane region" description="Helical" evidence="7">
    <location>
        <begin position="271"/>
        <end position="292"/>
    </location>
</feature>
<evidence type="ECO:0000256" key="3">
    <source>
        <dbReference type="ARBA" id="ARBA00022519"/>
    </source>
</evidence>
<evidence type="ECO:0000256" key="4">
    <source>
        <dbReference type="ARBA" id="ARBA00022692"/>
    </source>
</evidence>
<dbReference type="Pfam" id="PF06808">
    <property type="entry name" value="DctM"/>
    <property type="match status" value="1"/>
</dbReference>
<feature type="transmembrane region" description="Helical" evidence="7">
    <location>
        <begin position="312"/>
        <end position="342"/>
    </location>
</feature>
<keyword evidence="3" id="KW-0997">Cell inner membrane</keyword>
<evidence type="ECO:0000256" key="5">
    <source>
        <dbReference type="ARBA" id="ARBA00022989"/>
    </source>
</evidence>
<evidence type="ECO:0000259" key="8">
    <source>
        <dbReference type="Pfam" id="PF06808"/>
    </source>
</evidence>
<keyword evidence="10" id="KW-1185">Reference proteome</keyword>
<dbReference type="InterPro" id="IPR010656">
    <property type="entry name" value="DctM"/>
</dbReference>
<sequence length="423" mass="44288">MTIAIIIGLLFVLFFLRVPIAFSILAVSLLYVFALSTLPPTVGIQRMISGVDSFVLLALPLFVLAGNLMNSGGMTRRMVNAALAYVGHVRGGLAQTNIGASVLMSGVSGSAVADASALGSMMIPAMRRAGYSREYSSALTASSAVIGPLVPPSIPMVVIATAASLGVGDMFLAGAVPGLLVAVALAVATFFLSRRYAWPVEPRTRFPELVKRTVVAAPALLAPAIIVVGIVGGIFTPTEAGAAVCVYALVIGALLYRQFGRNIWSVFVESASASVSVLFIIAAAAAFGYVLTVEQVPLHLVELLEPLYATPWLFLLLINVVLLVLGAFMEGLAVIILLTPVLMPAVMAAGIDPIHFATIVVFNLMIGTITPPLGVVMYITNRIAGVTVGQFIKANAPYFLVLGIMLALVTYVPAVSTWLPSLF</sequence>
<feature type="transmembrane region" description="Helical" evidence="7">
    <location>
        <begin position="171"/>
        <end position="192"/>
    </location>
</feature>
<feature type="transmembrane region" description="Helical" evidence="7">
    <location>
        <begin position="241"/>
        <end position="259"/>
    </location>
</feature>
<dbReference type="InterPro" id="IPR004681">
    <property type="entry name" value="TRAP_DctM"/>
</dbReference>
<reference evidence="9 10" key="1">
    <citation type="journal article" date="2019" name="Int. J. Syst. Evol. Microbiol.">
        <title>The Global Catalogue of Microorganisms (GCM) 10K type strain sequencing project: providing services to taxonomists for standard genome sequencing and annotation.</title>
        <authorList>
            <consortium name="The Broad Institute Genomics Platform"/>
            <consortium name="The Broad Institute Genome Sequencing Center for Infectious Disease"/>
            <person name="Wu L."/>
            <person name="Ma J."/>
        </authorList>
    </citation>
    <scope>NUCLEOTIDE SEQUENCE [LARGE SCALE GENOMIC DNA]</scope>
    <source>
        <strain evidence="9 10">JCM 15577</strain>
    </source>
</reference>
<evidence type="ECO:0000313" key="9">
    <source>
        <dbReference type="EMBL" id="GAA1706020.1"/>
    </source>
</evidence>
<organism evidence="9 10">
    <name type="scientific">Microbacterium sediminicola</name>
    <dbReference type="NCBI Taxonomy" id="415210"/>
    <lineage>
        <taxon>Bacteria</taxon>
        <taxon>Bacillati</taxon>
        <taxon>Actinomycetota</taxon>
        <taxon>Actinomycetes</taxon>
        <taxon>Micrococcales</taxon>
        <taxon>Microbacteriaceae</taxon>
        <taxon>Microbacterium</taxon>
    </lineage>
</organism>
<dbReference type="EMBL" id="BAAAPL010000002">
    <property type="protein sequence ID" value="GAA1706020.1"/>
    <property type="molecule type" value="Genomic_DNA"/>
</dbReference>
<feature type="transmembrane region" description="Helical" evidence="7">
    <location>
        <begin position="399"/>
        <end position="419"/>
    </location>
</feature>
<proteinExistence type="predicted"/>
<dbReference type="NCBIfam" id="TIGR00786">
    <property type="entry name" value="dctM"/>
    <property type="match status" value="1"/>
</dbReference>
<feature type="transmembrane region" description="Helical" evidence="7">
    <location>
        <begin position="47"/>
        <end position="68"/>
    </location>
</feature>
<evidence type="ECO:0000256" key="2">
    <source>
        <dbReference type="ARBA" id="ARBA00022475"/>
    </source>
</evidence>
<feature type="transmembrane region" description="Helical" evidence="7">
    <location>
        <begin position="138"/>
        <end position="165"/>
    </location>
</feature>
<feature type="transmembrane region" description="Helical" evidence="7">
    <location>
        <begin position="354"/>
        <end position="379"/>
    </location>
</feature>
<protein>
    <submittedName>
        <fullName evidence="9">TRAP transporter large permease</fullName>
    </submittedName>
</protein>
<gene>
    <name evidence="9" type="ORF">GCM10009808_24990</name>
</gene>
<comment type="subcellular location">
    <subcellularLocation>
        <location evidence="1">Cell inner membrane</location>
        <topology evidence="1">Multi-pass membrane protein</topology>
    </subcellularLocation>
</comment>